<evidence type="ECO:0000313" key="2">
    <source>
        <dbReference type="Proteomes" id="UP001305414"/>
    </source>
</evidence>
<reference evidence="1 2" key="1">
    <citation type="submission" date="2023-10" db="EMBL/GenBank/DDBJ databases">
        <title>Draft genome sequence of Xylaria bambusicola isolate GMP-LS, the root and basal stem rot pathogen of sugarcane in Indonesia.</title>
        <authorList>
            <person name="Selvaraj P."/>
            <person name="Muralishankar V."/>
            <person name="Muruganantham S."/>
            <person name="Sp S."/>
            <person name="Haryani S."/>
            <person name="Lau K.J.X."/>
            <person name="Naqvi N.I."/>
        </authorList>
    </citation>
    <scope>NUCLEOTIDE SEQUENCE [LARGE SCALE GENOMIC DNA]</scope>
    <source>
        <strain evidence="1">GMP-LS</strain>
    </source>
</reference>
<gene>
    <name evidence="1" type="ORF">RRF57_007538</name>
</gene>
<organism evidence="1 2">
    <name type="scientific">Xylaria bambusicola</name>
    <dbReference type="NCBI Taxonomy" id="326684"/>
    <lineage>
        <taxon>Eukaryota</taxon>
        <taxon>Fungi</taxon>
        <taxon>Dikarya</taxon>
        <taxon>Ascomycota</taxon>
        <taxon>Pezizomycotina</taxon>
        <taxon>Sordariomycetes</taxon>
        <taxon>Xylariomycetidae</taxon>
        <taxon>Xylariales</taxon>
        <taxon>Xylariaceae</taxon>
        <taxon>Xylaria</taxon>
    </lineage>
</organism>
<protein>
    <submittedName>
        <fullName evidence="1">Uncharacterized protein</fullName>
    </submittedName>
</protein>
<comment type="caution">
    <text evidence="1">The sequence shown here is derived from an EMBL/GenBank/DDBJ whole genome shotgun (WGS) entry which is preliminary data.</text>
</comment>
<dbReference type="AlphaFoldDB" id="A0AAN7UQN3"/>
<evidence type="ECO:0000313" key="1">
    <source>
        <dbReference type="EMBL" id="KAK5631824.1"/>
    </source>
</evidence>
<sequence length="81" mass="8702">MAVWGGMRSPLFSDTGSPNPTELTLIASLTSSNVYHLASSSSGSFPRWIFSPFGAAWPIAPIIRLAGYGQGWELWITTLAT</sequence>
<keyword evidence="2" id="KW-1185">Reference proteome</keyword>
<accession>A0AAN7UQN3</accession>
<dbReference type="Proteomes" id="UP001305414">
    <property type="component" value="Unassembled WGS sequence"/>
</dbReference>
<name>A0AAN7UQN3_9PEZI</name>
<dbReference type="EMBL" id="JAWHQM010000021">
    <property type="protein sequence ID" value="KAK5631824.1"/>
    <property type="molecule type" value="Genomic_DNA"/>
</dbReference>
<proteinExistence type="predicted"/>